<dbReference type="EMBL" id="BSFQ01000012">
    <property type="protein sequence ID" value="GLL12047.1"/>
    <property type="molecule type" value="Genomic_DNA"/>
</dbReference>
<name>A0A9W6L1K9_9PSEU</name>
<sequence length="59" mass="6249">MGTGGVFNDCNLYAIYAIVAPPLILRVASGLRRPSPPWATAFVVLAGAQALAWVLENHV</sequence>
<evidence type="ECO:0000313" key="3">
    <source>
        <dbReference type="Proteomes" id="UP001143463"/>
    </source>
</evidence>
<comment type="caution">
    <text evidence="2">The sequence shown here is derived from an EMBL/GenBank/DDBJ whole genome shotgun (WGS) entry which is preliminary data.</text>
</comment>
<proteinExistence type="predicted"/>
<reference evidence="2" key="1">
    <citation type="journal article" date="2014" name="Int. J. Syst. Evol. Microbiol.">
        <title>Complete genome sequence of Corynebacterium casei LMG S-19264T (=DSM 44701T), isolated from a smear-ripened cheese.</title>
        <authorList>
            <consortium name="US DOE Joint Genome Institute (JGI-PGF)"/>
            <person name="Walter F."/>
            <person name="Albersmeier A."/>
            <person name="Kalinowski J."/>
            <person name="Ruckert C."/>
        </authorList>
    </citation>
    <scope>NUCLEOTIDE SEQUENCE</scope>
    <source>
        <strain evidence="2">VKM Ac-1069</strain>
    </source>
</reference>
<gene>
    <name evidence="2" type="ORF">GCM10017577_31880</name>
</gene>
<keyword evidence="1" id="KW-1133">Transmembrane helix</keyword>
<evidence type="ECO:0000256" key="1">
    <source>
        <dbReference type="SAM" id="Phobius"/>
    </source>
</evidence>
<evidence type="ECO:0000313" key="2">
    <source>
        <dbReference type="EMBL" id="GLL12047.1"/>
    </source>
</evidence>
<dbReference type="RefSeq" id="WP_156067590.1">
    <property type="nucleotide sequence ID" value="NZ_BAAAUZ010000020.1"/>
</dbReference>
<accession>A0A9W6L1K9</accession>
<keyword evidence="1" id="KW-0472">Membrane</keyword>
<keyword evidence="1" id="KW-0812">Transmembrane</keyword>
<reference evidence="2" key="2">
    <citation type="submission" date="2023-01" db="EMBL/GenBank/DDBJ databases">
        <authorList>
            <person name="Sun Q."/>
            <person name="Evtushenko L."/>
        </authorList>
    </citation>
    <scope>NUCLEOTIDE SEQUENCE</scope>
    <source>
        <strain evidence="2">VKM Ac-1069</strain>
    </source>
</reference>
<feature type="transmembrane region" description="Helical" evidence="1">
    <location>
        <begin position="38"/>
        <end position="55"/>
    </location>
</feature>
<dbReference type="Proteomes" id="UP001143463">
    <property type="component" value="Unassembled WGS sequence"/>
</dbReference>
<keyword evidence="3" id="KW-1185">Reference proteome</keyword>
<dbReference type="AlphaFoldDB" id="A0A9W6L1K9"/>
<protein>
    <submittedName>
        <fullName evidence="2">Uncharacterized protein</fullName>
    </submittedName>
</protein>
<organism evidence="2 3">
    <name type="scientific">Pseudonocardia halophobica</name>
    <dbReference type="NCBI Taxonomy" id="29401"/>
    <lineage>
        <taxon>Bacteria</taxon>
        <taxon>Bacillati</taxon>
        <taxon>Actinomycetota</taxon>
        <taxon>Actinomycetes</taxon>
        <taxon>Pseudonocardiales</taxon>
        <taxon>Pseudonocardiaceae</taxon>
        <taxon>Pseudonocardia</taxon>
    </lineage>
</organism>
<feature type="transmembrane region" description="Helical" evidence="1">
    <location>
        <begin position="12"/>
        <end position="31"/>
    </location>
</feature>